<name>A0A024S7H3_HYPJR</name>
<evidence type="ECO:0000313" key="2">
    <source>
        <dbReference type="EMBL" id="ETS01284.1"/>
    </source>
</evidence>
<evidence type="ECO:0000256" key="1">
    <source>
        <dbReference type="SAM" id="MobiDB-lite"/>
    </source>
</evidence>
<protein>
    <submittedName>
        <fullName evidence="2">Uncharacterized protein</fullName>
    </submittedName>
</protein>
<reference evidence="3" key="1">
    <citation type="journal article" date="2013" name="Ind. Biotechnol.">
        <title>Comparative genomics analysis of Trichoderma reesei strains.</title>
        <authorList>
            <person name="Koike H."/>
            <person name="Aerts A."/>
            <person name="LaButti K."/>
            <person name="Grigoriev I.V."/>
            <person name="Baker S.E."/>
        </authorList>
    </citation>
    <scope>NUCLEOTIDE SEQUENCE [LARGE SCALE GENOMIC DNA]</scope>
    <source>
        <strain evidence="3">ATCC 56765 / BCRC 32924 / NRRL 11460 / Rut C-30</strain>
    </source>
</reference>
<dbReference type="EMBL" id="KI911149">
    <property type="protein sequence ID" value="ETS01284.1"/>
    <property type="molecule type" value="Genomic_DNA"/>
</dbReference>
<dbReference type="HOGENOM" id="CLU_1772498_0_0_1"/>
<dbReference type="AlphaFoldDB" id="A0A024S7H3"/>
<organism evidence="2 3">
    <name type="scientific">Hypocrea jecorina (strain ATCC 56765 / BCRC 32924 / NRRL 11460 / Rut C-30)</name>
    <name type="common">Trichoderma reesei</name>
    <dbReference type="NCBI Taxonomy" id="1344414"/>
    <lineage>
        <taxon>Eukaryota</taxon>
        <taxon>Fungi</taxon>
        <taxon>Dikarya</taxon>
        <taxon>Ascomycota</taxon>
        <taxon>Pezizomycotina</taxon>
        <taxon>Sordariomycetes</taxon>
        <taxon>Hypocreomycetidae</taxon>
        <taxon>Hypocreales</taxon>
        <taxon>Hypocreaceae</taxon>
        <taxon>Trichoderma</taxon>
    </lineage>
</organism>
<gene>
    <name evidence="2" type="ORF">M419DRAFT_130908</name>
</gene>
<dbReference type="KEGG" id="trr:M419DRAFT_130908"/>
<feature type="region of interest" description="Disordered" evidence="1">
    <location>
        <begin position="42"/>
        <end position="67"/>
    </location>
</feature>
<evidence type="ECO:0000313" key="3">
    <source>
        <dbReference type="Proteomes" id="UP000024376"/>
    </source>
</evidence>
<dbReference type="Proteomes" id="UP000024376">
    <property type="component" value="Unassembled WGS sequence"/>
</dbReference>
<sequence>MGFDISRFGLLWTKDMRSSKSSSGNEFRDKGKCSLGQTFRHSAESPLGSRRKRRSGSHTFRDCHRNRQRRRSLLVDLQIAAHAMTEPPVMQLLNHRPSSRTPTNAARLCCCHGKDASRKRLRPPIPTDPLTLITTPLARSLARSRSANPLRQP</sequence>
<proteinExistence type="predicted"/>
<accession>A0A024S7H3</accession>